<sequence>MRLHIKNVSHSYDQVEALRDIDFGIEPGEVVALIGPSGCGKSTLLS</sequence>
<dbReference type="Pfam" id="PF00005">
    <property type="entry name" value="ABC_tran"/>
    <property type="match status" value="1"/>
</dbReference>
<feature type="domain" description="ABC transporter" evidence="3">
    <location>
        <begin position="18"/>
        <end position="45"/>
    </location>
</feature>
<dbReference type="RefSeq" id="WP_277276753.1">
    <property type="nucleotide sequence ID" value="NZ_DPOP01000043.1"/>
</dbReference>
<keyword evidence="4" id="KW-0547">Nucleotide-binding</keyword>
<evidence type="ECO:0000256" key="1">
    <source>
        <dbReference type="ARBA" id="ARBA00005417"/>
    </source>
</evidence>
<keyword evidence="4" id="KW-0067">ATP-binding</keyword>
<protein>
    <submittedName>
        <fullName evidence="4">Nitrate ABC transporter ATP-binding protein</fullName>
    </submittedName>
</protein>
<dbReference type="Gene3D" id="3.40.50.300">
    <property type="entry name" value="P-loop containing nucleotide triphosphate hydrolases"/>
    <property type="match status" value="1"/>
</dbReference>
<organism evidence="4 5">
    <name type="scientific">Thalassospira lucentensis</name>
    <dbReference type="NCBI Taxonomy" id="168935"/>
    <lineage>
        <taxon>Bacteria</taxon>
        <taxon>Pseudomonadati</taxon>
        <taxon>Pseudomonadota</taxon>
        <taxon>Alphaproteobacteria</taxon>
        <taxon>Rhodospirillales</taxon>
        <taxon>Thalassospiraceae</taxon>
        <taxon>Thalassospira</taxon>
    </lineage>
</organism>
<dbReference type="AlphaFoldDB" id="A0A3D5N526"/>
<dbReference type="SUPFAM" id="SSF52540">
    <property type="entry name" value="P-loop containing nucleoside triphosphate hydrolases"/>
    <property type="match status" value="1"/>
</dbReference>
<dbReference type="InterPro" id="IPR003439">
    <property type="entry name" value="ABC_transporter-like_ATP-bd"/>
</dbReference>
<reference evidence="4 5" key="1">
    <citation type="journal article" date="2018" name="Nat. Biotechnol.">
        <title>A standardized bacterial taxonomy based on genome phylogeny substantially revises the tree of life.</title>
        <authorList>
            <person name="Parks D.H."/>
            <person name="Chuvochina M."/>
            <person name="Waite D.W."/>
            <person name="Rinke C."/>
            <person name="Skarshewski A."/>
            <person name="Chaumeil P.A."/>
            <person name="Hugenholtz P."/>
        </authorList>
    </citation>
    <scope>NUCLEOTIDE SEQUENCE [LARGE SCALE GENOMIC DNA]</scope>
    <source>
        <strain evidence="4">UBA9881</strain>
    </source>
</reference>
<name>A0A3D5N526_9PROT</name>
<evidence type="ECO:0000313" key="4">
    <source>
        <dbReference type="EMBL" id="HCW66506.1"/>
    </source>
</evidence>
<dbReference type="GO" id="GO:0016887">
    <property type="term" value="F:ATP hydrolysis activity"/>
    <property type="evidence" value="ECO:0007669"/>
    <property type="project" value="InterPro"/>
</dbReference>
<dbReference type="EMBL" id="DPOP01000043">
    <property type="protein sequence ID" value="HCW66506.1"/>
    <property type="molecule type" value="Genomic_DNA"/>
</dbReference>
<evidence type="ECO:0000259" key="3">
    <source>
        <dbReference type="Pfam" id="PF00005"/>
    </source>
</evidence>
<dbReference type="PANTHER" id="PTHR42788">
    <property type="entry name" value="TAURINE IMPORT ATP-BINDING PROTEIN-RELATED"/>
    <property type="match status" value="1"/>
</dbReference>
<gene>
    <name evidence="4" type="ORF">DHR80_04685</name>
</gene>
<evidence type="ECO:0000256" key="2">
    <source>
        <dbReference type="ARBA" id="ARBA00022448"/>
    </source>
</evidence>
<comment type="similarity">
    <text evidence="1">Belongs to the ABC transporter superfamily.</text>
</comment>
<evidence type="ECO:0000313" key="5">
    <source>
        <dbReference type="Proteomes" id="UP000264179"/>
    </source>
</evidence>
<dbReference type="Proteomes" id="UP000264179">
    <property type="component" value="Unassembled WGS sequence"/>
</dbReference>
<dbReference type="InterPro" id="IPR027417">
    <property type="entry name" value="P-loop_NTPase"/>
</dbReference>
<accession>A0A3D5N526</accession>
<feature type="non-terminal residue" evidence="4">
    <location>
        <position position="46"/>
    </location>
</feature>
<dbReference type="PANTHER" id="PTHR42788:SF13">
    <property type="entry name" value="ALIPHATIC SULFONATES IMPORT ATP-BINDING PROTEIN SSUB"/>
    <property type="match status" value="1"/>
</dbReference>
<proteinExistence type="inferred from homology"/>
<dbReference type="GO" id="GO:0005524">
    <property type="term" value="F:ATP binding"/>
    <property type="evidence" value="ECO:0007669"/>
    <property type="project" value="UniProtKB-KW"/>
</dbReference>
<keyword evidence="2" id="KW-0813">Transport</keyword>
<dbReference type="InterPro" id="IPR050166">
    <property type="entry name" value="ABC_transporter_ATP-bind"/>
</dbReference>
<comment type="caution">
    <text evidence="4">The sequence shown here is derived from an EMBL/GenBank/DDBJ whole genome shotgun (WGS) entry which is preliminary data.</text>
</comment>